<comment type="caution">
    <text evidence="8">The sequence shown here is derived from an EMBL/GenBank/DDBJ whole genome shotgun (WGS) entry which is preliminary data.</text>
</comment>
<dbReference type="Proteomes" id="UP000298390">
    <property type="component" value="Unassembled WGS sequence"/>
</dbReference>
<feature type="region of interest" description="Disordered" evidence="7">
    <location>
        <begin position="1"/>
        <end position="27"/>
    </location>
</feature>
<dbReference type="GO" id="GO:0003924">
    <property type="term" value="F:GTPase activity"/>
    <property type="evidence" value="ECO:0007669"/>
    <property type="project" value="InterPro"/>
</dbReference>
<dbReference type="GO" id="GO:0005525">
    <property type="term" value="F:GTP binding"/>
    <property type="evidence" value="ECO:0007669"/>
    <property type="project" value="UniProtKB-KW"/>
</dbReference>
<keyword evidence="1 6" id="KW-0479">Metal-binding</keyword>
<dbReference type="Gene3D" id="3.40.50.300">
    <property type="entry name" value="P-loop containing nucleotide triphosphate hydrolases"/>
    <property type="match status" value="2"/>
</dbReference>
<evidence type="ECO:0000256" key="5">
    <source>
        <dbReference type="PIRSR" id="PIRSR601019-1"/>
    </source>
</evidence>
<evidence type="ECO:0000256" key="3">
    <source>
        <dbReference type="ARBA" id="ARBA00023134"/>
    </source>
</evidence>
<evidence type="ECO:0000313" key="9">
    <source>
        <dbReference type="Proteomes" id="UP000298390"/>
    </source>
</evidence>
<name>A0A4Y9Y522_9APHY</name>
<keyword evidence="3 5" id="KW-0342">GTP-binding</keyword>
<gene>
    <name evidence="8" type="ORF">EVJ58_g6955</name>
</gene>
<proteinExistence type="predicted"/>
<keyword evidence="4" id="KW-0807">Transducer</keyword>
<dbReference type="Pfam" id="PF00503">
    <property type="entry name" value="G-alpha"/>
    <property type="match status" value="1"/>
</dbReference>
<dbReference type="PRINTS" id="PR00318">
    <property type="entry name" value="GPROTEINA"/>
</dbReference>
<dbReference type="FunFam" id="3.40.50.300:FF:000692">
    <property type="entry name" value="Guanine nucleotide-binding protein subunit alpha"/>
    <property type="match status" value="1"/>
</dbReference>
<dbReference type="PANTHER" id="PTHR10218:SF360">
    <property type="entry name" value="GUANINE NUCLEOTIDE-BINDING PROTEIN SUBUNIT ALPHA HOMOLOG"/>
    <property type="match status" value="1"/>
</dbReference>
<dbReference type="EMBL" id="SEKV01000420">
    <property type="protein sequence ID" value="TFY57546.1"/>
    <property type="molecule type" value="Genomic_DNA"/>
</dbReference>
<reference evidence="8 9" key="1">
    <citation type="submission" date="2019-01" db="EMBL/GenBank/DDBJ databases">
        <title>Genome sequencing of the rare red list fungi Fomitopsis rosea.</title>
        <authorList>
            <person name="Buettner E."/>
            <person name="Kellner H."/>
        </authorList>
    </citation>
    <scope>NUCLEOTIDE SEQUENCE [LARGE SCALE GENOMIC DNA]</scope>
    <source>
        <strain evidence="8 9">DSM 105464</strain>
    </source>
</reference>
<keyword evidence="2 5" id="KW-0547">Nucleotide-binding</keyword>
<dbReference type="PROSITE" id="PS51882">
    <property type="entry name" value="G_ALPHA"/>
    <property type="match status" value="1"/>
</dbReference>
<evidence type="ECO:0000256" key="2">
    <source>
        <dbReference type="ARBA" id="ARBA00022741"/>
    </source>
</evidence>
<dbReference type="Gene3D" id="1.10.400.10">
    <property type="entry name" value="GI Alpha 1, domain 2-like"/>
    <property type="match status" value="1"/>
</dbReference>
<dbReference type="InterPro" id="IPR011025">
    <property type="entry name" value="GproteinA_insert"/>
</dbReference>
<accession>A0A4Y9Y522</accession>
<evidence type="ECO:0008006" key="10">
    <source>
        <dbReference type="Google" id="ProtNLM"/>
    </source>
</evidence>
<dbReference type="GO" id="GO:0046872">
    <property type="term" value="F:metal ion binding"/>
    <property type="evidence" value="ECO:0007669"/>
    <property type="project" value="UniProtKB-KW"/>
</dbReference>
<dbReference type="GO" id="GO:0005834">
    <property type="term" value="C:heterotrimeric G-protein complex"/>
    <property type="evidence" value="ECO:0007669"/>
    <property type="project" value="TreeGrafter"/>
</dbReference>
<evidence type="ECO:0000256" key="4">
    <source>
        <dbReference type="ARBA" id="ARBA00023224"/>
    </source>
</evidence>
<dbReference type="InterPro" id="IPR001019">
    <property type="entry name" value="Gprotein_alpha_su"/>
</dbReference>
<feature type="region of interest" description="Disordered" evidence="7">
    <location>
        <begin position="191"/>
        <end position="223"/>
    </location>
</feature>
<feature type="compositionally biased region" description="Low complexity" evidence="7">
    <location>
        <begin position="204"/>
        <end position="213"/>
    </location>
</feature>
<dbReference type="SUPFAM" id="SSF52540">
    <property type="entry name" value="P-loop containing nucleoside triphosphate hydrolases"/>
    <property type="match status" value="1"/>
</dbReference>
<dbReference type="GO" id="GO:0001664">
    <property type="term" value="F:G protein-coupled receptor binding"/>
    <property type="evidence" value="ECO:0007669"/>
    <property type="project" value="TreeGrafter"/>
</dbReference>
<keyword evidence="6" id="KW-0460">Magnesium</keyword>
<sequence>MGAPPEDDPLALAIAPPPNETAEQREARLNAEAEARRISEKIDEQLRVDKAAHRKRRSQTVKVLLLGQSESGKSTTLKNFQITYSPNTWAEERNSWRTVIQLNLVRNINSILNMLAEEMANTATSDPAADADADASDDDDGDGEGEGEPSAAAARATSPTVPLRFTDRHALLKLRLTPLRGLQHDLEDTLGVSGTDDIEHPLQRASTRSPARRTSQEAFIRSHTSWKSKLRSVSEGNLDGMSKRYREAKTREAMEVLAGCKDDIREVWEDEMVQEMLRQRKFVIESVPGFFLNDVERIAARDYEPSDNDIVRARLRTMGVQEYGIKFQIGPAAGTEWLMYDVGGSRTQVSFLFSVIPVPFLEPITTQPNPNSDKPSQRAAWFPYFDDCDAIIFLAPISCFDERLAEDRKVNRLEDSYMLWRLVCSSKLLQNTQMILFLNKYDLLDQKLKRGVKVNDHVRSYGDRPNDAETASKYFSQHFREIMKRHSPQPRQFRVHTTSVIDTKATAVTLGIVEEGILQAHLRSVELI</sequence>
<feature type="compositionally biased region" description="Acidic residues" evidence="7">
    <location>
        <begin position="129"/>
        <end position="147"/>
    </location>
</feature>
<dbReference type="SMART" id="SM00275">
    <property type="entry name" value="G_alpha"/>
    <property type="match status" value="1"/>
</dbReference>
<evidence type="ECO:0000256" key="1">
    <source>
        <dbReference type="ARBA" id="ARBA00022723"/>
    </source>
</evidence>
<feature type="compositionally biased region" description="Low complexity" evidence="7">
    <location>
        <begin position="148"/>
        <end position="160"/>
    </location>
</feature>
<feature type="binding site" evidence="6">
    <location>
        <position position="317"/>
    </location>
    <ligand>
        <name>Mg(2+)</name>
        <dbReference type="ChEBI" id="CHEBI:18420"/>
    </ligand>
</feature>
<evidence type="ECO:0000256" key="6">
    <source>
        <dbReference type="PIRSR" id="PIRSR601019-2"/>
    </source>
</evidence>
<feature type="region of interest" description="Disordered" evidence="7">
    <location>
        <begin position="122"/>
        <end position="160"/>
    </location>
</feature>
<dbReference type="InterPro" id="IPR027417">
    <property type="entry name" value="P-loop_NTPase"/>
</dbReference>
<dbReference type="GO" id="GO:0007188">
    <property type="term" value="P:adenylate cyclase-modulating G protein-coupled receptor signaling pathway"/>
    <property type="evidence" value="ECO:0007669"/>
    <property type="project" value="TreeGrafter"/>
</dbReference>
<protein>
    <recommendedName>
        <fullName evidence="10">G-alpha-domain-containing protein</fullName>
    </recommendedName>
</protein>
<dbReference type="GO" id="GO:0005737">
    <property type="term" value="C:cytoplasm"/>
    <property type="evidence" value="ECO:0007669"/>
    <property type="project" value="TreeGrafter"/>
</dbReference>
<dbReference type="STRING" id="34475.A0A4Y9Y522"/>
<dbReference type="SUPFAM" id="SSF47895">
    <property type="entry name" value="Transducin (alpha subunit), insertion domain"/>
    <property type="match status" value="1"/>
</dbReference>
<dbReference type="PANTHER" id="PTHR10218">
    <property type="entry name" value="GTP-BINDING PROTEIN ALPHA SUBUNIT"/>
    <property type="match status" value="1"/>
</dbReference>
<dbReference type="GO" id="GO:0031683">
    <property type="term" value="F:G-protein beta/gamma-subunit complex binding"/>
    <property type="evidence" value="ECO:0007669"/>
    <property type="project" value="InterPro"/>
</dbReference>
<feature type="binding site" evidence="5">
    <location>
        <begin position="439"/>
        <end position="442"/>
    </location>
    <ligand>
        <name>GTP</name>
        <dbReference type="ChEBI" id="CHEBI:37565"/>
    </ligand>
</feature>
<evidence type="ECO:0000313" key="8">
    <source>
        <dbReference type="EMBL" id="TFY57546.1"/>
    </source>
</evidence>
<dbReference type="AlphaFoldDB" id="A0A4Y9Y522"/>
<evidence type="ECO:0000256" key="7">
    <source>
        <dbReference type="SAM" id="MobiDB-lite"/>
    </source>
</evidence>
<organism evidence="8 9">
    <name type="scientific">Rhodofomes roseus</name>
    <dbReference type="NCBI Taxonomy" id="34475"/>
    <lineage>
        <taxon>Eukaryota</taxon>
        <taxon>Fungi</taxon>
        <taxon>Dikarya</taxon>
        <taxon>Basidiomycota</taxon>
        <taxon>Agaricomycotina</taxon>
        <taxon>Agaricomycetes</taxon>
        <taxon>Polyporales</taxon>
        <taxon>Rhodofomes</taxon>
    </lineage>
</organism>